<evidence type="ECO:0000256" key="2">
    <source>
        <dbReference type="SAM" id="Phobius"/>
    </source>
</evidence>
<name>A0ABX1ET24_9PROT</name>
<keyword evidence="2" id="KW-1133">Transmembrane helix</keyword>
<dbReference type="Proteomes" id="UP000765160">
    <property type="component" value="Unassembled WGS sequence"/>
</dbReference>
<keyword evidence="5" id="KW-1185">Reference proteome</keyword>
<evidence type="ECO:0000259" key="3">
    <source>
        <dbReference type="Pfam" id="PF13717"/>
    </source>
</evidence>
<dbReference type="InterPro" id="IPR011723">
    <property type="entry name" value="Znf/thioredoxin_put"/>
</dbReference>
<organism evidence="4 5">
    <name type="scientific">Falsiroseomonas frigidaquae</name>
    <dbReference type="NCBI Taxonomy" id="487318"/>
    <lineage>
        <taxon>Bacteria</taxon>
        <taxon>Pseudomonadati</taxon>
        <taxon>Pseudomonadota</taxon>
        <taxon>Alphaproteobacteria</taxon>
        <taxon>Acetobacterales</taxon>
        <taxon>Roseomonadaceae</taxon>
        <taxon>Falsiroseomonas</taxon>
    </lineage>
</organism>
<feature type="compositionally biased region" description="Low complexity" evidence="1">
    <location>
        <begin position="68"/>
        <end position="78"/>
    </location>
</feature>
<evidence type="ECO:0000313" key="4">
    <source>
        <dbReference type="EMBL" id="NKE43665.1"/>
    </source>
</evidence>
<keyword evidence="2" id="KW-0472">Membrane</keyword>
<accession>A0ABX1ET24</accession>
<evidence type="ECO:0000313" key="5">
    <source>
        <dbReference type="Proteomes" id="UP000765160"/>
    </source>
</evidence>
<comment type="caution">
    <text evidence="4">The sequence shown here is derived from an EMBL/GenBank/DDBJ whole genome shotgun (WGS) entry which is preliminary data.</text>
</comment>
<feature type="compositionally biased region" description="Pro residues" evidence="1">
    <location>
        <begin position="40"/>
        <end position="62"/>
    </location>
</feature>
<keyword evidence="2" id="KW-0812">Transmembrane</keyword>
<dbReference type="EMBL" id="JAAVTX010000001">
    <property type="protein sequence ID" value="NKE43665.1"/>
    <property type="molecule type" value="Genomic_DNA"/>
</dbReference>
<sequence length="146" mass="15108">MRISCPSCSAEYDVPDQALAAGPRTLRCARCGHSFRAALPEPPATESEPPPRSIPPAAPPAPGKVMGAPTASPTESARTPPPPPGAAAQDRLADAPSSPPDRFALAGWLVTLLVLALAAYAGYAFRAEIMTAWPPSQRLYALLGLA</sequence>
<feature type="transmembrane region" description="Helical" evidence="2">
    <location>
        <begin position="105"/>
        <end position="125"/>
    </location>
</feature>
<proteinExistence type="predicted"/>
<gene>
    <name evidence="4" type="ORF">HB662_02680</name>
</gene>
<reference evidence="4 5" key="1">
    <citation type="submission" date="2020-03" db="EMBL/GenBank/DDBJ databases">
        <title>Roseomonas selenitidurans sp. nov. isolated from soil.</title>
        <authorList>
            <person name="Liu H."/>
        </authorList>
    </citation>
    <scope>NUCLEOTIDE SEQUENCE [LARGE SCALE GENOMIC DNA]</scope>
    <source>
        <strain evidence="4 5">JCM 15073</strain>
    </source>
</reference>
<feature type="domain" description="Zinc finger/thioredoxin putative" evidence="3">
    <location>
        <begin position="1"/>
        <end position="36"/>
    </location>
</feature>
<dbReference type="NCBIfam" id="TIGR02098">
    <property type="entry name" value="MJ0042_CXXC"/>
    <property type="match status" value="1"/>
</dbReference>
<protein>
    <recommendedName>
        <fullName evidence="3">Zinc finger/thioredoxin putative domain-containing protein</fullName>
    </recommendedName>
</protein>
<feature type="region of interest" description="Disordered" evidence="1">
    <location>
        <begin position="37"/>
        <end position="98"/>
    </location>
</feature>
<evidence type="ECO:0000256" key="1">
    <source>
        <dbReference type="SAM" id="MobiDB-lite"/>
    </source>
</evidence>
<dbReference type="Pfam" id="PF13717">
    <property type="entry name" value="Zn_ribbon_4"/>
    <property type="match status" value="1"/>
</dbReference>
<dbReference type="RefSeq" id="WP_168046848.1">
    <property type="nucleotide sequence ID" value="NZ_JAATJR010000001.1"/>
</dbReference>